<feature type="compositionally biased region" description="Basic and acidic residues" evidence="1">
    <location>
        <begin position="14"/>
        <end position="26"/>
    </location>
</feature>
<evidence type="ECO:0000313" key="3">
    <source>
        <dbReference type="Proteomes" id="UP001472677"/>
    </source>
</evidence>
<feature type="region of interest" description="Disordered" evidence="1">
    <location>
        <begin position="1"/>
        <end position="32"/>
    </location>
</feature>
<evidence type="ECO:0000256" key="1">
    <source>
        <dbReference type="SAM" id="MobiDB-lite"/>
    </source>
</evidence>
<accession>A0ABR2CPC2</accession>
<organism evidence="2 3">
    <name type="scientific">Hibiscus sabdariffa</name>
    <name type="common">roselle</name>
    <dbReference type="NCBI Taxonomy" id="183260"/>
    <lineage>
        <taxon>Eukaryota</taxon>
        <taxon>Viridiplantae</taxon>
        <taxon>Streptophyta</taxon>
        <taxon>Embryophyta</taxon>
        <taxon>Tracheophyta</taxon>
        <taxon>Spermatophyta</taxon>
        <taxon>Magnoliopsida</taxon>
        <taxon>eudicotyledons</taxon>
        <taxon>Gunneridae</taxon>
        <taxon>Pentapetalae</taxon>
        <taxon>rosids</taxon>
        <taxon>malvids</taxon>
        <taxon>Malvales</taxon>
        <taxon>Malvaceae</taxon>
        <taxon>Malvoideae</taxon>
        <taxon>Hibiscus</taxon>
    </lineage>
</organism>
<name>A0ABR2CPC2_9ROSI</name>
<dbReference type="EMBL" id="JBBPBM010000047">
    <property type="protein sequence ID" value="KAK8521574.1"/>
    <property type="molecule type" value="Genomic_DNA"/>
</dbReference>
<comment type="caution">
    <text evidence="2">The sequence shown here is derived from an EMBL/GenBank/DDBJ whole genome shotgun (WGS) entry which is preliminary data.</text>
</comment>
<proteinExistence type="predicted"/>
<gene>
    <name evidence="2" type="ORF">V6N12_031468</name>
</gene>
<keyword evidence="3" id="KW-1185">Reference proteome</keyword>
<dbReference type="Proteomes" id="UP001472677">
    <property type="component" value="Unassembled WGS sequence"/>
</dbReference>
<evidence type="ECO:0000313" key="2">
    <source>
        <dbReference type="EMBL" id="KAK8521574.1"/>
    </source>
</evidence>
<evidence type="ECO:0008006" key="4">
    <source>
        <dbReference type="Google" id="ProtNLM"/>
    </source>
</evidence>
<sequence>MDFRPSSDILGGESLDKEMGEDHNVESDWGSLGNSLSETVNQVAMMGVETYREVDLQGDESGAVVGITRYPLVPREDNIPSLTPLSVGASVGFLAEAKLNMFTNLIAMEVLPSTKWRKEEGSCVEGTFFHHYGDDSRGNHGLLHRVNEDNKLELSMSIWSGKYVEAMMVAFKGLGMAQTLILESNKEIVDALKQYNQAQFQAVETYKEAEKAWVKAQRLECKIVYVVKEMLYLVDMRGWNMRCCWHLCEKSEKLGFNPFYFSKTKWLEYLDATRLYVASPTYGYQTLTLGATRTLEVGFKNSTIGLVEGHTSTTLGTTDGPRDDLSLN</sequence>
<protein>
    <recommendedName>
        <fullName evidence="4">RNase H type-1 domain-containing protein</fullName>
    </recommendedName>
</protein>
<reference evidence="2 3" key="1">
    <citation type="journal article" date="2024" name="G3 (Bethesda)">
        <title>Genome assembly of Hibiscus sabdariffa L. provides insights into metabolisms of medicinal natural products.</title>
        <authorList>
            <person name="Kim T."/>
        </authorList>
    </citation>
    <scope>NUCLEOTIDE SEQUENCE [LARGE SCALE GENOMIC DNA]</scope>
    <source>
        <strain evidence="2">TK-2024</strain>
        <tissue evidence="2">Old leaves</tissue>
    </source>
</reference>